<dbReference type="Proteomes" id="UP000185478">
    <property type="component" value="Chromosome"/>
</dbReference>
<reference evidence="1 2" key="1">
    <citation type="submission" date="2014-08" db="EMBL/GenBank/DDBJ databases">
        <title>Complete genome sequence of Corynebacterium aquilae S-613T(T) (=DSM 44791(T)), isolated from the choana of a healthy golden eagle.</title>
        <authorList>
            <person name="Ruckert C."/>
            <person name="Albersmeier A."/>
            <person name="Winkler A."/>
            <person name="Kalinowski J."/>
        </authorList>
    </citation>
    <scope>NUCLEOTIDE SEQUENCE [LARGE SCALE GENOMIC DNA]</scope>
    <source>
        <strain evidence="1 2">S-613</strain>
    </source>
</reference>
<evidence type="ECO:0000313" key="2">
    <source>
        <dbReference type="Proteomes" id="UP000185478"/>
    </source>
</evidence>
<evidence type="ECO:0008006" key="3">
    <source>
        <dbReference type="Google" id="ProtNLM"/>
    </source>
</evidence>
<evidence type="ECO:0000313" key="1">
    <source>
        <dbReference type="EMBL" id="APT85588.1"/>
    </source>
</evidence>
<organism evidence="1 2">
    <name type="scientific">Corynebacterium aquilae DSM 44791</name>
    <dbReference type="NCBI Taxonomy" id="1431546"/>
    <lineage>
        <taxon>Bacteria</taxon>
        <taxon>Bacillati</taxon>
        <taxon>Actinomycetota</taxon>
        <taxon>Actinomycetes</taxon>
        <taxon>Mycobacteriales</taxon>
        <taxon>Corynebacteriaceae</taxon>
        <taxon>Corynebacterium</taxon>
    </lineage>
</organism>
<dbReference type="EMBL" id="CP009245">
    <property type="protein sequence ID" value="APT85588.1"/>
    <property type="molecule type" value="Genomic_DNA"/>
</dbReference>
<proteinExistence type="predicted"/>
<keyword evidence="2" id="KW-1185">Reference proteome</keyword>
<dbReference type="AlphaFoldDB" id="A0A1L7CIE3"/>
<gene>
    <name evidence="1" type="ORF">CAQU_11660</name>
</gene>
<dbReference type="KEGG" id="caqu:CAQU_11660"/>
<name>A0A1L7CIE3_9CORY</name>
<accession>A0A1L7CIE3</accession>
<sequence length="406" mass="44620">MAAIISDDKIDEVIAEELNGEFEEEINGEPIDRSELKNQLAQVKEFVSTSSMADFKSGDWFKKLLTQSVANYTKQVDAEFFRKKYPNLPTDEIVNTRIALASRYAAIEGGLTSSAYTGAIATTIQSAGSASPVAVPAAASAFLIDMVFLTQIQMRLAYDISVLYGKPLDINDSEDSWKLIRIAFGVKGAEVGGNVAMKGVPAVVQHAIRAIFSGARLKAAQALPVIGKKLLQRNLVKMAIPGVGVPVAIALNGWMTRAVGYHAKTVIRDEVRVAELADRIMKRSTEYEAVLWSVLWAARRVGRLSERQSMFIHYLSIAAETEAKQAGHKVDFEEFRTVVEIDEEKMEQVIRDARGEGELIYGAVVQALGMREKITKKAITVLSDFANKLDVAFDLEEAEAVAKSWK</sequence>
<protein>
    <recommendedName>
        <fullName evidence="3">EcsC family protein</fullName>
    </recommendedName>
</protein>